<evidence type="ECO:0000313" key="14">
    <source>
        <dbReference type="Proteomes" id="UP000728032"/>
    </source>
</evidence>
<feature type="compositionally biased region" description="Low complexity" evidence="10">
    <location>
        <begin position="283"/>
        <end position="302"/>
    </location>
</feature>
<dbReference type="GO" id="GO:0008286">
    <property type="term" value="P:insulin receptor signaling pathway"/>
    <property type="evidence" value="ECO:0007669"/>
    <property type="project" value="InterPro"/>
</dbReference>
<sequence length="373" mass="42380">MTSKTSKGVKCLDDNFVMPSDVKRAGYMKKLKTMKRKYFVLRDNNDSNEANLCYYDSEKKFRNSSANSQPKRVIYLKDCFSINRKIDGKHKYAIALYTKEDCFTTIVDEEDNLKQWLEALVDSQLLCNDFRTGHCIQYEHVWQVNINRNGLGQTRNMNGVHRLCLTANTLYIVKVDAQSDPPDVYEFPLISIRRCGHTTSTFFIELGRSSSIGPGDIWIQAEDSAIAQNMHEVILAAMSSSKNHEDFGPSQRPRSASTSDKPISSRRPTQTSHTNQNVASFGTSYSSTATTTTAKSTSTNKNSIRERCDSMPSRSRTTSESDSTHDSRHWTPVHYQTTDRLHSGVSARTFSYSPPSHNPLRYMSYHSYAYTLD</sequence>
<dbReference type="SUPFAM" id="SSF50729">
    <property type="entry name" value="PH domain-like"/>
    <property type="match status" value="2"/>
</dbReference>
<feature type="domain" description="IRS-type PTB" evidence="12">
    <location>
        <begin position="138"/>
        <end position="245"/>
    </location>
</feature>
<comment type="function">
    <text evidence="9">Activates phosphatidylinositol 3-kinase when bound to the regulatory p85 subunit. May mediate the control of various cellular processes by insulin-like peptides. When phosphorylated by the insulin receptor binds specifically to various cellular proteins containing SH2 domains. Involved in control of cell proliferation, cell size, and body and organ growth throughout development. Also has a role in a signaling pathway controlling the physiological response required to endure periods of low nutrient conditions. Insulin/insulin-like growth factor (IGF) signaling pathway has a role in regulating aging and is necessary in the ovary for vitellogenic maturation.</text>
</comment>
<evidence type="ECO:0000256" key="10">
    <source>
        <dbReference type="SAM" id="MobiDB-lite"/>
    </source>
</evidence>
<dbReference type="PROSITE" id="PS51064">
    <property type="entry name" value="IRS_PTB"/>
    <property type="match status" value="1"/>
</dbReference>
<dbReference type="Proteomes" id="UP000728032">
    <property type="component" value="Unassembled WGS sequence"/>
</dbReference>
<dbReference type="PANTHER" id="PTHR10614:SF13">
    <property type="entry name" value="INSULIN RECEPTOR SUBSTRATE 1"/>
    <property type="match status" value="1"/>
</dbReference>
<comment type="subunit">
    <text evidence="1">Bindings to phosphatidylinositol 3-kinase and SHP2.</text>
</comment>
<dbReference type="Gene3D" id="2.30.29.30">
    <property type="entry name" value="Pleckstrin-homology domain (PH domain)/Phosphotyrosine-binding domain (PTB)"/>
    <property type="match status" value="2"/>
</dbReference>
<evidence type="ECO:0000256" key="6">
    <source>
        <dbReference type="ARBA" id="ARBA00022782"/>
    </source>
</evidence>
<evidence type="ECO:0000259" key="11">
    <source>
        <dbReference type="PROSITE" id="PS50003"/>
    </source>
</evidence>
<dbReference type="EMBL" id="CAJPVJ010000294">
    <property type="protein sequence ID" value="CAG2161964.1"/>
    <property type="molecule type" value="Genomic_DNA"/>
</dbReference>
<evidence type="ECO:0000256" key="7">
    <source>
        <dbReference type="ARBA" id="ARBA00022943"/>
    </source>
</evidence>
<feature type="compositionally biased region" description="Polar residues" evidence="10">
    <location>
        <begin position="252"/>
        <end position="282"/>
    </location>
</feature>
<dbReference type="GO" id="GO:0005829">
    <property type="term" value="C:cytosol"/>
    <property type="evidence" value="ECO:0007669"/>
    <property type="project" value="TreeGrafter"/>
</dbReference>
<evidence type="ECO:0000256" key="4">
    <source>
        <dbReference type="ARBA" id="ARBA00022604"/>
    </source>
</evidence>
<evidence type="ECO:0000256" key="2">
    <source>
        <dbReference type="ARBA" id="ARBA00015710"/>
    </source>
</evidence>
<dbReference type="InterPro" id="IPR002404">
    <property type="entry name" value="IRS_PTB"/>
</dbReference>
<dbReference type="Pfam" id="PF02174">
    <property type="entry name" value="IRS"/>
    <property type="match status" value="1"/>
</dbReference>
<dbReference type="PRINTS" id="PR00628">
    <property type="entry name" value="INSULINRSI"/>
</dbReference>
<dbReference type="GO" id="GO:0048477">
    <property type="term" value="P:oogenesis"/>
    <property type="evidence" value="ECO:0007669"/>
    <property type="project" value="UniProtKB-KW"/>
</dbReference>
<gene>
    <name evidence="13" type="ORF">ONB1V03_LOCUS1565</name>
</gene>
<dbReference type="AlphaFoldDB" id="A0A7R9LBQ3"/>
<keyword evidence="3" id="KW-0597">Phosphoprotein</keyword>
<name>A0A7R9LBQ3_9ACAR</name>
<evidence type="ECO:0000256" key="3">
    <source>
        <dbReference type="ARBA" id="ARBA00022553"/>
    </source>
</evidence>
<dbReference type="GO" id="GO:0043548">
    <property type="term" value="F:phosphatidylinositol 3-kinase binding"/>
    <property type="evidence" value="ECO:0007669"/>
    <property type="project" value="TreeGrafter"/>
</dbReference>
<keyword evidence="5" id="KW-0677">Repeat</keyword>
<reference evidence="13" key="1">
    <citation type="submission" date="2020-11" db="EMBL/GenBank/DDBJ databases">
        <authorList>
            <person name="Tran Van P."/>
        </authorList>
    </citation>
    <scope>NUCLEOTIDE SEQUENCE</scope>
</reference>
<dbReference type="InterPro" id="IPR011993">
    <property type="entry name" value="PH-like_dom_sf"/>
</dbReference>
<proteinExistence type="predicted"/>
<evidence type="ECO:0000259" key="12">
    <source>
        <dbReference type="PROSITE" id="PS51064"/>
    </source>
</evidence>
<evidence type="ECO:0000256" key="9">
    <source>
        <dbReference type="ARBA" id="ARBA00046145"/>
    </source>
</evidence>
<evidence type="ECO:0000313" key="13">
    <source>
        <dbReference type="EMBL" id="CAD7638731.1"/>
    </source>
</evidence>
<dbReference type="SMART" id="SM00233">
    <property type="entry name" value="PH"/>
    <property type="match status" value="1"/>
</dbReference>
<protein>
    <recommendedName>
        <fullName evidence="2">Insulin receptor substrate 1</fullName>
    </recommendedName>
    <alternativeName>
        <fullName evidence="8">Protein chico</fullName>
    </alternativeName>
</protein>
<dbReference type="CDD" id="cd01204">
    <property type="entry name" value="PTB_IRS"/>
    <property type="match status" value="1"/>
</dbReference>
<accession>A0A7R9LBQ3</accession>
<keyword evidence="6" id="KW-0221">Differentiation</keyword>
<dbReference type="OrthoDB" id="946068at2759"/>
<dbReference type="Pfam" id="PF00169">
    <property type="entry name" value="PH"/>
    <property type="match status" value="1"/>
</dbReference>
<keyword evidence="4" id="KW-0341">Growth regulation</keyword>
<organism evidence="13">
    <name type="scientific">Oppiella nova</name>
    <dbReference type="NCBI Taxonomy" id="334625"/>
    <lineage>
        <taxon>Eukaryota</taxon>
        <taxon>Metazoa</taxon>
        <taxon>Ecdysozoa</taxon>
        <taxon>Arthropoda</taxon>
        <taxon>Chelicerata</taxon>
        <taxon>Arachnida</taxon>
        <taxon>Acari</taxon>
        <taxon>Acariformes</taxon>
        <taxon>Sarcoptiformes</taxon>
        <taxon>Oribatida</taxon>
        <taxon>Brachypylina</taxon>
        <taxon>Oppioidea</taxon>
        <taxon>Oppiidae</taxon>
        <taxon>Oppiella</taxon>
    </lineage>
</organism>
<dbReference type="EMBL" id="OC915119">
    <property type="protein sequence ID" value="CAD7638731.1"/>
    <property type="molecule type" value="Genomic_DNA"/>
</dbReference>
<dbReference type="SMART" id="SM01244">
    <property type="entry name" value="IRS"/>
    <property type="match status" value="1"/>
</dbReference>
<feature type="region of interest" description="Disordered" evidence="10">
    <location>
        <begin position="241"/>
        <end position="332"/>
    </location>
</feature>
<dbReference type="GO" id="GO:0005886">
    <property type="term" value="C:plasma membrane"/>
    <property type="evidence" value="ECO:0007669"/>
    <property type="project" value="TreeGrafter"/>
</dbReference>
<keyword evidence="14" id="KW-1185">Reference proteome</keyword>
<dbReference type="InterPro" id="IPR001849">
    <property type="entry name" value="PH_domain"/>
</dbReference>
<dbReference type="InterPro" id="IPR039011">
    <property type="entry name" value="IRS"/>
</dbReference>
<dbReference type="SMART" id="SM00310">
    <property type="entry name" value="PTBI"/>
    <property type="match status" value="1"/>
</dbReference>
<dbReference type="CDD" id="cd01257">
    <property type="entry name" value="PH_IRS"/>
    <property type="match status" value="1"/>
</dbReference>
<evidence type="ECO:0000256" key="1">
    <source>
        <dbReference type="ARBA" id="ARBA00011440"/>
    </source>
</evidence>
<feature type="domain" description="PH" evidence="11">
    <location>
        <begin position="21"/>
        <end position="125"/>
    </location>
</feature>
<feature type="compositionally biased region" description="Basic and acidic residues" evidence="10">
    <location>
        <begin position="317"/>
        <end position="329"/>
    </location>
</feature>
<evidence type="ECO:0000256" key="8">
    <source>
        <dbReference type="ARBA" id="ARBA00033282"/>
    </source>
</evidence>
<dbReference type="PROSITE" id="PS50003">
    <property type="entry name" value="PH_DOMAIN"/>
    <property type="match status" value="1"/>
</dbReference>
<dbReference type="PANTHER" id="PTHR10614">
    <property type="entry name" value="INSULIN RECEPTOR SUBSTRATE"/>
    <property type="match status" value="1"/>
</dbReference>
<keyword evidence="7" id="KW-0896">Oogenesis</keyword>
<dbReference type="GO" id="GO:0005158">
    <property type="term" value="F:insulin receptor binding"/>
    <property type="evidence" value="ECO:0007669"/>
    <property type="project" value="InterPro"/>
</dbReference>
<evidence type="ECO:0000256" key="5">
    <source>
        <dbReference type="ARBA" id="ARBA00022737"/>
    </source>
</evidence>